<organism evidence="2 4">
    <name type="scientific">Pyrenophora tritici-repentis</name>
    <dbReference type="NCBI Taxonomy" id="45151"/>
    <lineage>
        <taxon>Eukaryota</taxon>
        <taxon>Fungi</taxon>
        <taxon>Dikarya</taxon>
        <taxon>Ascomycota</taxon>
        <taxon>Pezizomycotina</taxon>
        <taxon>Dothideomycetes</taxon>
        <taxon>Pleosporomycetidae</taxon>
        <taxon>Pleosporales</taxon>
        <taxon>Pleosporineae</taxon>
        <taxon>Pleosporaceae</taxon>
        <taxon>Pyrenophora</taxon>
    </lineage>
</organism>
<reference evidence="3" key="2">
    <citation type="submission" date="2021-05" db="EMBL/GenBank/DDBJ databases">
        <authorList>
            <person name="Moolhuijzen P.M."/>
            <person name="Moffat C.S."/>
        </authorList>
    </citation>
    <scope>NUCLEOTIDE SEQUENCE</scope>
    <source>
        <strain evidence="3">86-124</strain>
    </source>
</reference>
<evidence type="ECO:0000313" key="5">
    <source>
        <dbReference type="Proteomes" id="UP000249757"/>
    </source>
</evidence>
<dbReference type="SUPFAM" id="SSF52047">
    <property type="entry name" value="RNI-like"/>
    <property type="match status" value="1"/>
</dbReference>
<dbReference type="OrthoDB" id="2305901at2759"/>
<reference evidence="3" key="3">
    <citation type="journal article" date="2022" name="bioRxiv">
        <title>A global pangenome for the wheat fungal pathogen Pyrenophora tritici-repentis and prediction of effector protein structural homology.</title>
        <authorList>
            <person name="Moolhuijzen P."/>
            <person name="See P.T."/>
            <person name="Shi G."/>
            <person name="Powell H.R."/>
            <person name="Cockram J."/>
            <person name="Jorgensen L.N."/>
            <person name="Benslimane H."/>
            <person name="Strelkov S.E."/>
            <person name="Turner J."/>
            <person name="Liu Z."/>
            <person name="Moffat C.S."/>
        </authorList>
    </citation>
    <scope>NUCLEOTIDE SEQUENCE</scope>
    <source>
        <strain evidence="3">86-124</strain>
    </source>
</reference>
<dbReference type="OMA" id="RRQWYAN"/>
<evidence type="ECO:0000313" key="3">
    <source>
        <dbReference type="EMBL" id="KAI1518787.1"/>
    </source>
</evidence>
<comment type="caution">
    <text evidence="2">The sequence shown here is derived from an EMBL/GenBank/DDBJ whole genome shotgun (WGS) entry which is preliminary data.</text>
</comment>
<proteinExistence type="predicted"/>
<dbReference type="InterPro" id="IPR032675">
    <property type="entry name" value="LRR_dom_sf"/>
</dbReference>
<keyword evidence="5" id="KW-1185">Reference proteome</keyword>
<dbReference type="AlphaFoldDB" id="A0A2W1DWG7"/>
<evidence type="ECO:0000256" key="1">
    <source>
        <dbReference type="SAM" id="MobiDB-lite"/>
    </source>
</evidence>
<dbReference type="EMBL" id="NQIK02000002">
    <property type="protein sequence ID" value="KAF7574719.1"/>
    <property type="molecule type" value="Genomic_DNA"/>
</dbReference>
<dbReference type="Gene3D" id="3.80.10.10">
    <property type="entry name" value="Ribonuclease Inhibitor"/>
    <property type="match status" value="1"/>
</dbReference>
<reference evidence="2 4" key="1">
    <citation type="journal article" date="2018" name="BMC Genomics">
        <title>Comparative genomics of the wheat fungal pathogen Pyrenophora tritici-repentis reveals chromosomal variations and genome plasticity.</title>
        <authorList>
            <person name="Moolhuijzen P."/>
            <person name="See P.T."/>
            <person name="Hane J.K."/>
            <person name="Shi G."/>
            <person name="Liu Z."/>
            <person name="Oliver R.P."/>
            <person name="Moffat C.S."/>
        </authorList>
    </citation>
    <scope>NUCLEOTIDE SEQUENCE [LARGE SCALE GENOMIC DNA]</scope>
    <source>
        <strain evidence="2">M4</strain>
    </source>
</reference>
<reference evidence="5" key="4">
    <citation type="journal article" date="2022" name="Microb. Genom.">
        <title>A global pangenome for the wheat fungal pathogen Pyrenophora tritici-repentis and prediction of effector protein structural homology.</title>
        <authorList>
            <person name="Moolhuijzen P.M."/>
            <person name="See P.T."/>
            <person name="Shi G."/>
            <person name="Powell H.R."/>
            <person name="Cockram J."/>
            <person name="Jorgensen L.N."/>
            <person name="Benslimane H."/>
            <person name="Strelkov S.E."/>
            <person name="Turner J."/>
            <person name="Liu Z."/>
            <person name="Moffat C.S."/>
        </authorList>
    </citation>
    <scope>NUCLEOTIDE SEQUENCE [LARGE SCALE GENOMIC DNA]</scope>
</reference>
<dbReference type="Proteomes" id="UP000245464">
    <property type="component" value="Chromosome 2"/>
</dbReference>
<feature type="region of interest" description="Disordered" evidence="1">
    <location>
        <begin position="433"/>
        <end position="471"/>
    </location>
</feature>
<dbReference type="Proteomes" id="UP000249757">
    <property type="component" value="Unassembled WGS sequence"/>
</dbReference>
<evidence type="ECO:0000313" key="2">
    <source>
        <dbReference type="EMBL" id="KAF7574719.1"/>
    </source>
</evidence>
<dbReference type="EMBL" id="NRDI02000002">
    <property type="protein sequence ID" value="KAI1518787.1"/>
    <property type="molecule type" value="Genomic_DNA"/>
</dbReference>
<gene>
    <name evidence="3" type="ORF">Ptr86124_001915</name>
    <name evidence="2" type="ORF">PtrM4_063430</name>
</gene>
<accession>A0A2W1DWG7</accession>
<name>A0A2W1DWG7_9PLEO</name>
<evidence type="ECO:0000313" key="4">
    <source>
        <dbReference type="Proteomes" id="UP000245464"/>
    </source>
</evidence>
<protein>
    <submittedName>
        <fullName evidence="2">Uncharacterized protein</fullName>
    </submittedName>
</protein>
<sequence length="689" mass="76573">MTTTATTQATADRRVVHLILRHLSDMKYKDRRQRGPDQPVEFLAIRPTLMPSILVNKLWAEQGTSILWNSYPHLPALRDMAIDRRQWYANKAEKLFVLEPAESDEGLAYLEQLDWPNLKTLELELDWQRHEKAFKPMLHATLQDLELHGLQTGGSQYIAGSILPALSASCTNLRSICFGPDIVKHEDPVHDQKLLDLLDSIPSITDVRINNAGFSSKDTLFKWLSQRPGLETLHIDLDPGLQLLSSFTGRNALSSPFSSLKRLHIKCYPEMALTLASHLQHVEEVLLDIARIPHHTQQSHDVNILDDVLGAFSQCSELQSFQVNIGQLSRDFPSVVSHPVLSGIALVKLATGCSKLRDINLVASEPSAINGSMISKLQFEAFTRKLPNLVSLTLKLHPQTAIRLESTALGSLGRNCPLLKILRLKVALHLPDLQSPGNPSSPQPVEPSSHDTLEDDSIPRRPSIAINGHQRGPSLDFEQLVESSIPTGPLFSNLTYLAFARPQSILSIASDTYAVSSNSQSSSALDPLLEEDLVRSWARPLAVHFPRLEVLETWGDWAGQDNESLNYFLPREELLASTWEFLSGVEQDLWEDGDDDELDESTWVEPSTERYSIVSADWNLASYVNEFPDEDDVGSGVYLEPYEEEPEGMITPGRTLGNEEEAYFRGADAKYVTASGPAALAVASDGVSH</sequence>